<gene>
    <name evidence="1" type="ORF">g.58064</name>
</gene>
<protein>
    <submittedName>
        <fullName evidence="1">Uncharacterized protein</fullName>
    </submittedName>
</protein>
<dbReference type="AlphaFoldDB" id="A0A1B6K5N8"/>
<proteinExistence type="predicted"/>
<dbReference type="EMBL" id="GECU01000944">
    <property type="protein sequence ID" value="JAT06763.1"/>
    <property type="molecule type" value="Transcribed_RNA"/>
</dbReference>
<name>A0A1B6K5N8_9HEMI</name>
<accession>A0A1B6K5N8</accession>
<evidence type="ECO:0000313" key="1">
    <source>
        <dbReference type="EMBL" id="JAT06763.1"/>
    </source>
</evidence>
<feature type="non-terminal residue" evidence="1">
    <location>
        <position position="1"/>
    </location>
</feature>
<reference evidence="1" key="1">
    <citation type="submission" date="2015-11" db="EMBL/GenBank/DDBJ databases">
        <title>De novo transcriptome assembly of four potential Pierce s Disease insect vectors from Arizona vineyards.</title>
        <authorList>
            <person name="Tassone E.E."/>
        </authorList>
    </citation>
    <scope>NUCLEOTIDE SEQUENCE</scope>
</reference>
<sequence>GQSPLDKRGKHDNRPWRLSDVTRNSIKAHIASFPRRGSHYGLKDSKKTYLSEELNTTKMYNLKKHTHQLKFLTSVTEKSFQVNSTYLSDILAQTRAVLVMNFQPKLRY</sequence>
<organism evidence="1">
    <name type="scientific">Homalodisca liturata</name>
    <dbReference type="NCBI Taxonomy" id="320908"/>
    <lineage>
        <taxon>Eukaryota</taxon>
        <taxon>Metazoa</taxon>
        <taxon>Ecdysozoa</taxon>
        <taxon>Arthropoda</taxon>
        <taxon>Hexapoda</taxon>
        <taxon>Insecta</taxon>
        <taxon>Pterygota</taxon>
        <taxon>Neoptera</taxon>
        <taxon>Paraneoptera</taxon>
        <taxon>Hemiptera</taxon>
        <taxon>Auchenorrhyncha</taxon>
        <taxon>Membracoidea</taxon>
        <taxon>Cicadellidae</taxon>
        <taxon>Cicadellinae</taxon>
        <taxon>Proconiini</taxon>
        <taxon>Homalodisca</taxon>
    </lineage>
</organism>